<keyword evidence="1" id="KW-0812">Transmembrane</keyword>
<evidence type="ECO:0000256" key="1">
    <source>
        <dbReference type="SAM" id="Phobius"/>
    </source>
</evidence>
<feature type="transmembrane region" description="Helical" evidence="1">
    <location>
        <begin position="121"/>
        <end position="143"/>
    </location>
</feature>
<dbReference type="AlphaFoldDB" id="A0A8X6F578"/>
<dbReference type="EMBL" id="BMAO01000898">
    <property type="protein sequence ID" value="GFQ69884.1"/>
    <property type="molecule type" value="Genomic_DNA"/>
</dbReference>
<sequence length="148" mass="17024">MNADSPGESNRSENADQYCATSVSYLFEKLLDSSLDVKNKLRILKRVSKHLYYVISKDACNGNIAFYHKVVEVAITILSETTPCLILENPTQQLRKGALDLVFYIGAKRLKLLQPDILHRFFNLLICLYDYIMIPSLLIYAFYCIMIF</sequence>
<keyword evidence="3" id="KW-1185">Reference proteome</keyword>
<organism evidence="2 3">
    <name type="scientific">Trichonephila clavata</name>
    <name type="common">Joro spider</name>
    <name type="synonym">Nephila clavata</name>
    <dbReference type="NCBI Taxonomy" id="2740835"/>
    <lineage>
        <taxon>Eukaryota</taxon>
        <taxon>Metazoa</taxon>
        <taxon>Ecdysozoa</taxon>
        <taxon>Arthropoda</taxon>
        <taxon>Chelicerata</taxon>
        <taxon>Arachnida</taxon>
        <taxon>Araneae</taxon>
        <taxon>Araneomorphae</taxon>
        <taxon>Entelegynae</taxon>
        <taxon>Araneoidea</taxon>
        <taxon>Nephilidae</taxon>
        <taxon>Trichonephila</taxon>
    </lineage>
</organism>
<protein>
    <submittedName>
        <fullName evidence="2">Uncharacterized protein</fullName>
    </submittedName>
</protein>
<evidence type="ECO:0000313" key="2">
    <source>
        <dbReference type="EMBL" id="GFQ69884.1"/>
    </source>
</evidence>
<reference evidence="2" key="1">
    <citation type="submission" date="2020-07" db="EMBL/GenBank/DDBJ databases">
        <title>Multicomponent nature underlies the extraordinary mechanical properties of spider dragline silk.</title>
        <authorList>
            <person name="Kono N."/>
            <person name="Nakamura H."/>
            <person name="Mori M."/>
            <person name="Yoshida Y."/>
            <person name="Ohtoshi R."/>
            <person name="Malay A.D."/>
            <person name="Moran D.A.P."/>
            <person name="Tomita M."/>
            <person name="Numata K."/>
            <person name="Arakawa K."/>
        </authorList>
    </citation>
    <scope>NUCLEOTIDE SEQUENCE</scope>
</reference>
<evidence type="ECO:0000313" key="3">
    <source>
        <dbReference type="Proteomes" id="UP000887116"/>
    </source>
</evidence>
<keyword evidence="1" id="KW-1133">Transmembrane helix</keyword>
<dbReference type="Proteomes" id="UP000887116">
    <property type="component" value="Unassembled WGS sequence"/>
</dbReference>
<keyword evidence="1" id="KW-0472">Membrane</keyword>
<proteinExistence type="predicted"/>
<gene>
    <name evidence="2" type="ORF">TNCT_721831</name>
</gene>
<accession>A0A8X6F578</accession>
<name>A0A8X6F578_TRICU</name>
<comment type="caution">
    <text evidence="2">The sequence shown here is derived from an EMBL/GenBank/DDBJ whole genome shotgun (WGS) entry which is preliminary data.</text>
</comment>
<dbReference type="OrthoDB" id="10324370at2759"/>